<dbReference type="EC" id="3.1.1.96" evidence="2"/>
<dbReference type="Proteomes" id="UP001595748">
    <property type="component" value="Unassembled WGS sequence"/>
</dbReference>
<organism evidence="3 4">
    <name type="scientific">Deinococcus antarcticus</name>
    <dbReference type="NCBI Taxonomy" id="1298767"/>
    <lineage>
        <taxon>Bacteria</taxon>
        <taxon>Thermotogati</taxon>
        <taxon>Deinococcota</taxon>
        <taxon>Deinococci</taxon>
        <taxon>Deinococcales</taxon>
        <taxon>Deinococcaceae</taxon>
        <taxon>Deinococcus</taxon>
    </lineage>
</organism>
<comment type="subcellular location">
    <subcellularLocation>
        <location evidence="2">Cytoplasm</location>
    </subcellularLocation>
</comment>
<dbReference type="EC" id="3.1.1.-" evidence="2"/>
<comment type="domain">
    <text evidence="2">A Gly-cisPro motif from one monomer fits into the active site of the other monomer to allow specific chiral rejection of L-amino acids.</text>
</comment>
<dbReference type="SUPFAM" id="SSF69500">
    <property type="entry name" value="DTD-like"/>
    <property type="match status" value="1"/>
</dbReference>
<dbReference type="GO" id="GO:0051499">
    <property type="term" value="F:D-aminoacyl-tRNA deacylase activity"/>
    <property type="evidence" value="ECO:0007669"/>
    <property type="project" value="UniProtKB-EC"/>
</dbReference>
<dbReference type="PANTHER" id="PTHR10472">
    <property type="entry name" value="D-TYROSYL-TRNA TYR DEACYLASE"/>
    <property type="match status" value="1"/>
</dbReference>
<gene>
    <name evidence="2 3" type="primary">dtd</name>
    <name evidence="3" type="ORF">ACFOPQ_17960</name>
</gene>
<accession>A0ABV8AAY0</accession>
<comment type="similarity">
    <text evidence="1 2">Belongs to the DTD family.</text>
</comment>
<dbReference type="Gene3D" id="3.50.80.10">
    <property type="entry name" value="D-tyrosyl-tRNA(Tyr) deacylase"/>
    <property type="match status" value="1"/>
</dbReference>
<comment type="caution">
    <text evidence="3">The sequence shown here is derived from an EMBL/GenBank/DDBJ whole genome shotgun (WGS) entry which is preliminary data.</text>
</comment>
<evidence type="ECO:0000313" key="3">
    <source>
        <dbReference type="EMBL" id="MFC3862654.1"/>
    </source>
</evidence>
<keyword evidence="2" id="KW-0694">RNA-binding</keyword>
<keyword evidence="2 3" id="KW-0378">Hydrolase</keyword>
<proteinExistence type="inferred from homology"/>
<dbReference type="CDD" id="cd00563">
    <property type="entry name" value="Dtyr_deacylase"/>
    <property type="match status" value="1"/>
</dbReference>
<dbReference type="NCBIfam" id="TIGR00256">
    <property type="entry name" value="D-aminoacyl-tRNA deacylase"/>
    <property type="match status" value="1"/>
</dbReference>
<dbReference type="PANTHER" id="PTHR10472:SF5">
    <property type="entry name" value="D-AMINOACYL-TRNA DEACYLASE 1"/>
    <property type="match status" value="1"/>
</dbReference>
<protein>
    <recommendedName>
        <fullName evidence="2">D-aminoacyl-tRNA deacylase</fullName>
        <shortName evidence="2">DTD</shortName>
        <ecNumber evidence="2">3.1.1.96</ecNumber>
    </recommendedName>
    <alternativeName>
        <fullName evidence="2">Gly-tRNA(Ala) deacylase</fullName>
        <ecNumber evidence="2">3.1.1.-</ecNumber>
    </alternativeName>
</protein>
<evidence type="ECO:0000256" key="1">
    <source>
        <dbReference type="ARBA" id="ARBA00009673"/>
    </source>
</evidence>
<name>A0ABV8AAY0_9DEIO</name>
<dbReference type="RefSeq" id="WP_380080595.1">
    <property type="nucleotide sequence ID" value="NZ_JBHRZF010000209.1"/>
</dbReference>
<comment type="subunit">
    <text evidence="2">Homodimer.</text>
</comment>
<sequence>MRAVVQRVSRATCTVEGSVTGQTGPGFVVLLGVAPGDTVQTAQQLAAKIARLRVFNDEQGKMNRSLQDIGGGVLSISQFTLFGDTSRGNRPSFIGAAPPEQARELYGVFNTALRDLGLPVGEGVFGAHMVIDLTNDGPVTLTLEVT</sequence>
<comment type="function">
    <text evidence="2">An aminoacyl-tRNA editing enzyme that deacylates mischarged D-aminoacyl-tRNAs. Also deacylates mischarged glycyl-tRNA(Ala), protecting cells against glycine mischarging by AlaRS. Acts via tRNA-based rather than protein-based catalysis; rejects L-amino acids rather than detecting D-amino acids in the active site. By recycling D-aminoacyl-tRNA to D-amino acids and free tRNA molecules, this enzyme counteracts the toxicity associated with the formation of D-aminoacyl-tRNA entities in vivo and helps enforce protein L-homochirality.</text>
</comment>
<reference evidence="4" key="1">
    <citation type="journal article" date="2019" name="Int. J. Syst. Evol. Microbiol.">
        <title>The Global Catalogue of Microorganisms (GCM) 10K type strain sequencing project: providing services to taxonomists for standard genome sequencing and annotation.</title>
        <authorList>
            <consortium name="The Broad Institute Genomics Platform"/>
            <consortium name="The Broad Institute Genome Sequencing Center for Infectious Disease"/>
            <person name="Wu L."/>
            <person name="Ma J."/>
        </authorList>
    </citation>
    <scope>NUCLEOTIDE SEQUENCE [LARGE SCALE GENOMIC DNA]</scope>
    <source>
        <strain evidence="4">CCTCC AB 2013263</strain>
    </source>
</reference>
<dbReference type="EMBL" id="JBHRZF010000209">
    <property type="protein sequence ID" value="MFC3862654.1"/>
    <property type="molecule type" value="Genomic_DNA"/>
</dbReference>
<dbReference type="Pfam" id="PF02580">
    <property type="entry name" value="Tyr_Deacylase"/>
    <property type="match status" value="1"/>
</dbReference>
<comment type="catalytic activity">
    <reaction evidence="2">
        <text>a D-aminoacyl-tRNA + H2O = a tRNA + a D-alpha-amino acid + H(+)</text>
        <dbReference type="Rhea" id="RHEA:13953"/>
        <dbReference type="Rhea" id="RHEA-COMP:10123"/>
        <dbReference type="Rhea" id="RHEA-COMP:10124"/>
        <dbReference type="ChEBI" id="CHEBI:15377"/>
        <dbReference type="ChEBI" id="CHEBI:15378"/>
        <dbReference type="ChEBI" id="CHEBI:59871"/>
        <dbReference type="ChEBI" id="CHEBI:78442"/>
        <dbReference type="ChEBI" id="CHEBI:79333"/>
        <dbReference type="EC" id="3.1.1.96"/>
    </reaction>
</comment>
<dbReference type="InterPro" id="IPR003732">
    <property type="entry name" value="Daa-tRNA_deacyls_DTD"/>
</dbReference>
<dbReference type="HAMAP" id="MF_00518">
    <property type="entry name" value="Deacylase_Dtd"/>
    <property type="match status" value="1"/>
</dbReference>
<keyword evidence="4" id="KW-1185">Reference proteome</keyword>
<comment type="catalytic activity">
    <reaction evidence="2">
        <text>glycyl-tRNA(Ala) + H2O = tRNA(Ala) + glycine + H(+)</text>
        <dbReference type="Rhea" id="RHEA:53744"/>
        <dbReference type="Rhea" id="RHEA-COMP:9657"/>
        <dbReference type="Rhea" id="RHEA-COMP:13640"/>
        <dbReference type="ChEBI" id="CHEBI:15377"/>
        <dbReference type="ChEBI" id="CHEBI:15378"/>
        <dbReference type="ChEBI" id="CHEBI:57305"/>
        <dbReference type="ChEBI" id="CHEBI:78442"/>
        <dbReference type="ChEBI" id="CHEBI:78522"/>
    </reaction>
</comment>
<feature type="short sequence motif" description="Gly-cisPro motif, important for rejection of L-amino acids" evidence="2">
    <location>
        <begin position="137"/>
        <end position="138"/>
    </location>
</feature>
<evidence type="ECO:0000313" key="4">
    <source>
        <dbReference type="Proteomes" id="UP001595748"/>
    </source>
</evidence>
<dbReference type="InterPro" id="IPR023509">
    <property type="entry name" value="DTD-like_sf"/>
</dbReference>
<keyword evidence="2" id="KW-0820">tRNA-binding</keyword>
<keyword evidence="2" id="KW-0963">Cytoplasm</keyword>
<evidence type="ECO:0000256" key="2">
    <source>
        <dbReference type="HAMAP-Rule" id="MF_00518"/>
    </source>
</evidence>